<dbReference type="EMBL" id="JAANER010000002">
    <property type="protein sequence ID" value="KAG9193514.1"/>
    <property type="molecule type" value="Genomic_DNA"/>
</dbReference>
<gene>
    <name evidence="2" type="ORF">G6011_03549</name>
</gene>
<keyword evidence="1" id="KW-0472">Membrane</keyword>
<reference evidence="2" key="1">
    <citation type="submission" date="2021-07" db="EMBL/GenBank/DDBJ databases">
        <title>Genome Resource of American Ginseng Black Spot Pathogen Alternaria panax.</title>
        <authorList>
            <person name="Qiu C."/>
            <person name="Wang W."/>
            <person name="Liu Z."/>
        </authorList>
    </citation>
    <scope>NUCLEOTIDE SEQUENCE</scope>
    <source>
        <strain evidence="2">BNCC115425</strain>
    </source>
</reference>
<keyword evidence="3" id="KW-1185">Reference proteome</keyword>
<evidence type="ECO:0000256" key="1">
    <source>
        <dbReference type="SAM" id="Phobius"/>
    </source>
</evidence>
<proteinExistence type="predicted"/>
<evidence type="ECO:0000313" key="2">
    <source>
        <dbReference type="EMBL" id="KAG9193514.1"/>
    </source>
</evidence>
<evidence type="ECO:0000313" key="3">
    <source>
        <dbReference type="Proteomes" id="UP001199106"/>
    </source>
</evidence>
<comment type="caution">
    <text evidence="2">The sequence shown here is derived from an EMBL/GenBank/DDBJ whole genome shotgun (WGS) entry which is preliminary data.</text>
</comment>
<keyword evidence="1" id="KW-0812">Transmembrane</keyword>
<dbReference type="AlphaFoldDB" id="A0AAD4IFF0"/>
<feature type="transmembrane region" description="Helical" evidence="1">
    <location>
        <begin position="70"/>
        <end position="91"/>
    </location>
</feature>
<protein>
    <submittedName>
        <fullName evidence="2">Uncharacterized protein</fullName>
    </submittedName>
</protein>
<keyword evidence="1" id="KW-1133">Transmembrane helix</keyword>
<name>A0AAD4IFF0_9PLEO</name>
<accession>A0AAD4IFF0</accession>
<dbReference type="Proteomes" id="UP001199106">
    <property type="component" value="Unassembled WGS sequence"/>
</dbReference>
<sequence length="209" mass="23024">MATPNSTPPVAPTAAATPSFLCRAKTRSVDFLVPEFLRREYGRIVANTEESSQISAEYEQPGYFPRPPEWTVGIIGGLCAFTLLFSTFALMEYADGHTWFWNEEGFVWPWVGILWSLTVYNDETLNDSEAAYDGTSITACPMPGSTTPAGPPTPPKIIIPPTPLLPRGLRPVHLPPPLTHHSGILGESPMPTKFKHFSRHSNMGIVDEE</sequence>
<organism evidence="2 3">
    <name type="scientific">Alternaria panax</name>
    <dbReference type="NCBI Taxonomy" id="48097"/>
    <lineage>
        <taxon>Eukaryota</taxon>
        <taxon>Fungi</taxon>
        <taxon>Dikarya</taxon>
        <taxon>Ascomycota</taxon>
        <taxon>Pezizomycotina</taxon>
        <taxon>Dothideomycetes</taxon>
        <taxon>Pleosporomycetidae</taxon>
        <taxon>Pleosporales</taxon>
        <taxon>Pleosporineae</taxon>
        <taxon>Pleosporaceae</taxon>
        <taxon>Alternaria</taxon>
        <taxon>Alternaria sect. Panax</taxon>
    </lineage>
</organism>